<keyword evidence="6" id="KW-0808">Transferase</keyword>
<dbReference type="PIRSF" id="PIRSF036431">
    <property type="entry name" value="STHK_DctB"/>
    <property type="match status" value="1"/>
</dbReference>
<dbReference type="Proteomes" id="UP000199074">
    <property type="component" value="Unassembled WGS sequence"/>
</dbReference>
<keyword evidence="10" id="KW-0067">ATP-binding</keyword>
<keyword evidence="8" id="KW-0547">Nucleotide-binding</keyword>
<dbReference type="EMBL" id="FPCK01000001">
    <property type="protein sequence ID" value="SFV27791.1"/>
    <property type="molecule type" value="Genomic_DNA"/>
</dbReference>
<evidence type="ECO:0000256" key="2">
    <source>
        <dbReference type="ARBA" id="ARBA00004651"/>
    </source>
</evidence>
<gene>
    <name evidence="15" type="ORF">SAMN05216456_0363</name>
</gene>
<evidence type="ECO:0000256" key="3">
    <source>
        <dbReference type="ARBA" id="ARBA00012438"/>
    </source>
</evidence>
<evidence type="ECO:0000256" key="1">
    <source>
        <dbReference type="ARBA" id="ARBA00000085"/>
    </source>
</evidence>
<dbReference type="InterPro" id="IPR005467">
    <property type="entry name" value="His_kinase_dom"/>
</dbReference>
<evidence type="ECO:0000256" key="6">
    <source>
        <dbReference type="ARBA" id="ARBA00022679"/>
    </source>
</evidence>
<feature type="transmembrane region" description="Helical" evidence="13">
    <location>
        <begin position="294"/>
        <end position="314"/>
    </location>
</feature>
<name>A0A1I7MZF7_9HYPH</name>
<keyword evidence="7 13" id="KW-0812">Transmembrane</keyword>
<dbReference type="Gene3D" id="3.30.450.20">
    <property type="entry name" value="PAS domain"/>
    <property type="match status" value="2"/>
</dbReference>
<accession>A0A1I7MZF7</accession>
<proteinExistence type="predicted"/>
<dbReference type="Gene3D" id="1.10.287.130">
    <property type="match status" value="1"/>
</dbReference>
<keyword evidence="12" id="KW-0902">Two-component regulatory system</keyword>
<evidence type="ECO:0000256" key="9">
    <source>
        <dbReference type="ARBA" id="ARBA00022777"/>
    </source>
</evidence>
<dbReference type="Gene3D" id="3.30.565.10">
    <property type="entry name" value="Histidine kinase-like ATPase, C-terminal domain"/>
    <property type="match status" value="1"/>
</dbReference>
<dbReference type="RefSeq" id="WP_210186368.1">
    <property type="nucleotide sequence ID" value="NZ_FPCK01000001.1"/>
</dbReference>
<evidence type="ECO:0000313" key="16">
    <source>
        <dbReference type="Proteomes" id="UP000199074"/>
    </source>
</evidence>
<evidence type="ECO:0000256" key="8">
    <source>
        <dbReference type="ARBA" id="ARBA00022741"/>
    </source>
</evidence>
<dbReference type="PANTHER" id="PTHR43065">
    <property type="entry name" value="SENSOR HISTIDINE KINASE"/>
    <property type="match status" value="1"/>
</dbReference>
<dbReference type="AlphaFoldDB" id="A0A1I7MZF7"/>
<dbReference type="InterPro" id="IPR017055">
    <property type="entry name" value="Sig_transdc_His_kinase_DctB"/>
</dbReference>
<dbReference type="SUPFAM" id="SSF103190">
    <property type="entry name" value="Sensory domain-like"/>
    <property type="match status" value="1"/>
</dbReference>
<evidence type="ECO:0000256" key="10">
    <source>
        <dbReference type="ARBA" id="ARBA00022840"/>
    </source>
</evidence>
<evidence type="ECO:0000256" key="5">
    <source>
        <dbReference type="ARBA" id="ARBA00022553"/>
    </source>
</evidence>
<dbReference type="Gene3D" id="6.10.250.3020">
    <property type="match status" value="1"/>
</dbReference>
<sequence>MARQSRWRWRFALVAAVLVVGLAALAYMLAEDAGMDRLAGQLRDRLTLSQRAVESEIERFAYLPQVLGEDERILELLAHPSTNRVREVNLYLQTVAGHAQADVVYIIDPSGLTLSSSNWSEPSSFVGHNYSFRPYFADALVTGRGAYYAVGVTTGVPGYFLSSRIDGPEGPLGVAVVKVDMSPLERVWAEAGEMTGVADASGIVFLSGVPGWRYRPLHQLADMDRARILAERRYDGIDVAARRPLVPGSAAADLTRIFEDGAQGLALSTIVIDPEGWHHFSALPLAPVREEARLIAGIAGLLSLVCLLAGLYGFQRRQLTRFRLNQKAMLEERVAERTSALGREIEERKRAEAELRKTQDSLIHAAKLAALGRMSAAIVHEVSQPLSALDNTLAAAALHAQRGDEPKSTASITTGRDLLKRMQRTIKHLKTFSSRAQALPSDPIALAQSVTEAIEIAAPRARERGVTLRFEPCELSPLTAANAVRIEQVFINLLLNAIDATASMGNSQVLVRLQWDETRAAVHFLDSGPGIPSEIAEQIIEPFFTTKATGEGLGLGLSISRAILEDYGGSLVFSPAAGGGTCATVWLPAAIASRSLELAR</sequence>
<dbReference type="PANTHER" id="PTHR43065:SF46">
    <property type="entry name" value="C4-DICARBOXYLATE TRANSPORT SENSOR PROTEIN DCTB"/>
    <property type="match status" value="1"/>
</dbReference>
<evidence type="ECO:0000259" key="14">
    <source>
        <dbReference type="PROSITE" id="PS50109"/>
    </source>
</evidence>
<keyword evidence="9 15" id="KW-0418">Kinase</keyword>
<dbReference type="InterPro" id="IPR004358">
    <property type="entry name" value="Sig_transdc_His_kin-like_C"/>
</dbReference>
<evidence type="ECO:0000256" key="7">
    <source>
        <dbReference type="ARBA" id="ARBA00022692"/>
    </source>
</evidence>
<dbReference type="CDD" id="cd00082">
    <property type="entry name" value="HisKA"/>
    <property type="match status" value="1"/>
</dbReference>
<dbReference type="GO" id="GO:0005524">
    <property type="term" value="F:ATP binding"/>
    <property type="evidence" value="ECO:0007669"/>
    <property type="project" value="UniProtKB-KW"/>
</dbReference>
<dbReference type="PROSITE" id="PS50109">
    <property type="entry name" value="HIS_KIN"/>
    <property type="match status" value="1"/>
</dbReference>
<evidence type="ECO:0000256" key="12">
    <source>
        <dbReference type="ARBA" id="ARBA00023012"/>
    </source>
</evidence>
<dbReference type="EC" id="2.7.13.3" evidence="3"/>
<dbReference type="InterPro" id="IPR003661">
    <property type="entry name" value="HisK_dim/P_dom"/>
</dbReference>
<keyword evidence="16" id="KW-1185">Reference proteome</keyword>
<keyword evidence="4" id="KW-1003">Cell membrane</keyword>
<dbReference type="InterPro" id="IPR003594">
    <property type="entry name" value="HATPase_dom"/>
</dbReference>
<feature type="domain" description="Histidine kinase" evidence="14">
    <location>
        <begin position="377"/>
        <end position="591"/>
    </location>
</feature>
<dbReference type="Pfam" id="PF02518">
    <property type="entry name" value="HATPase_c"/>
    <property type="match status" value="1"/>
</dbReference>
<dbReference type="GO" id="GO:0000155">
    <property type="term" value="F:phosphorelay sensor kinase activity"/>
    <property type="evidence" value="ECO:0007669"/>
    <property type="project" value="InterPro"/>
</dbReference>
<dbReference type="GO" id="GO:0005886">
    <property type="term" value="C:plasma membrane"/>
    <property type="evidence" value="ECO:0007669"/>
    <property type="project" value="UniProtKB-SubCell"/>
</dbReference>
<comment type="catalytic activity">
    <reaction evidence="1">
        <text>ATP + protein L-histidine = ADP + protein N-phospho-L-histidine.</text>
        <dbReference type="EC" id="2.7.13.3"/>
    </reaction>
</comment>
<evidence type="ECO:0000313" key="15">
    <source>
        <dbReference type="EMBL" id="SFV27791.1"/>
    </source>
</evidence>
<reference evidence="15 16" key="1">
    <citation type="submission" date="2016-10" db="EMBL/GenBank/DDBJ databases">
        <authorList>
            <person name="de Groot N.N."/>
        </authorList>
    </citation>
    <scope>NUCLEOTIDE SEQUENCE [LARGE SCALE GENOMIC DNA]</scope>
    <source>
        <strain evidence="15 16">IPL20</strain>
    </source>
</reference>
<dbReference type="SUPFAM" id="SSF55874">
    <property type="entry name" value="ATPase domain of HSP90 chaperone/DNA topoisomerase II/histidine kinase"/>
    <property type="match status" value="1"/>
</dbReference>
<keyword evidence="13" id="KW-0472">Membrane</keyword>
<dbReference type="SMART" id="SM00387">
    <property type="entry name" value="HATPase_c"/>
    <property type="match status" value="1"/>
</dbReference>
<keyword evidence="11 13" id="KW-1133">Transmembrane helix</keyword>
<evidence type="ECO:0000256" key="11">
    <source>
        <dbReference type="ARBA" id="ARBA00022989"/>
    </source>
</evidence>
<dbReference type="InterPro" id="IPR036890">
    <property type="entry name" value="HATPase_C_sf"/>
</dbReference>
<evidence type="ECO:0000256" key="4">
    <source>
        <dbReference type="ARBA" id="ARBA00022475"/>
    </source>
</evidence>
<protein>
    <recommendedName>
        <fullName evidence="3">histidine kinase</fullName>
        <ecNumber evidence="3">2.7.13.3</ecNumber>
    </recommendedName>
</protein>
<comment type="subcellular location">
    <subcellularLocation>
        <location evidence="2">Cell membrane</location>
        <topology evidence="2">Multi-pass membrane protein</topology>
    </subcellularLocation>
</comment>
<dbReference type="PRINTS" id="PR00344">
    <property type="entry name" value="BCTRLSENSOR"/>
</dbReference>
<dbReference type="STRING" id="429728.SAMN05216456_0363"/>
<organism evidence="15 16">
    <name type="scientific">Devosia crocina</name>
    <dbReference type="NCBI Taxonomy" id="429728"/>
    <lineage>
        <taxon>Bacteria</taxon>
        <taxon>Pseudomonadati</taxon>
        <taxon>Pseudomonadota</taxon>
        <taxon>Alphaproteobacteria</taxon>
        <taxon>Hyphomicrobiales</taxon>
        <taxon>Devosiaceae</taxon>
        <taxon>Devosia</taxon>
    </lineage>
</organism>
<dbReference type="InterPro" id="IPR029151">
    <property type="entry name" value="Sensor-like_sf"/>
</dbReference>
<evidence type="ECO:0000256" key="13">
    <source>
        <dbReference type="SAM" id="Phobius"/>
    </source>
</evidence>
<keyword evidence="5" id="KW-0597">Phosphoprotein</keyword>